<evidence type="ECO:0000256" key="6">
    <source>
        <dbReference type="ARBA" id="ARBA00022989"/>
    </source>
</evidence>
<feature type="compositionally biased region" description="Basic residues" evidence="11">
    <location>
        <begin position="100"/>
        <end position="112"/>
    </location>
</feature>
<gene>
    <name evidence="13" type="ORF">KP79_PYT17599</name>
</gene>
<feature type="coiled-coil region" evidence="10">
    <location>
        <begin position="807"/>
        <end position="842"/>
    </location>
</feature>
<evidence type="ECO:0000256" key="11">
    <source>
        <dbReference type="SAM" id="MobiDB-lite"/>
    </source>
</evidence>
<sequence>MSYISTYPLSPSDICVPVKLEYESSELTVNEPWIFGAFFLGLIFGIVVTALLVPCCLRSLAKKQAQDEEELVEEKAVHVRNDNSDVIYAYNVRDKPTSKKLKFGKKKGRKGKRGEDNETEEEEIGADPDVEKPPLDPALCHGIGDILVKDTIEGAEAEMSKQDVDKVDRVTRDLRREKDDMFLKQLKMQLRRMKVGDVSLSEIVNNVMEDLVSKARMYKDEKQEVEDETRQQMSKDKNTEAVQTEVDKLDSQLEQKLVKLHEDERDFIRQELSKRTDLKEDEIEALMAALLKDMANLEKKLGHEFQRQNRGLEERLAKRRQILEFRKLQDQQFKEELKDNVEIMEETVKDMVNNKDMSGKQATQLINQYMLDLQKIHSKQEKEANRHLEDLAEKLRAKRLRRMNQIQNKHERERAVQKEKLERGGDTGDMSKGFHDLLQKQRSEMEVTETEIDQQELQEIDNLKQKLSSDQATQVNNRTEKIQKELEGFGQDSHKAEKIIDLHKARMQQLNEKRMDERNKMAAKLRERWERKMLKLDEQEQQSFVEKESMNEQQNQTVNRVLSTSVELTDEAKKKIIREHQHNMEVLNNQLDKSKVRQQRNIEYRLNERRAKTAALRKQKEDAMANKAKASKEEMEKLEKQLEEEIALEEQNIQKAREAALLQLRQQLAKETEEALAQGEVDLSVLIGRMEVGSARRQLVLQKQDTMLQSLQDQLENKLAKGGVQMSGADQIIQQHNNQVDHLNQQLQASREDQEYNIREKIQAMKLQKERELHEKMGAETQQKKSGSLRRRGASKASDVLGTLFLQQKHSREVQQLEEEMMLELERSKEELNRQLQLELESELKNQKQQFITQLAATSGMSQDDIQDTVDSANIGGNQKKARKLARELKDGMQRAKTDLQMDQYMDEPENRPSSRFSRPSSGRPGSGSTDGGLRPKSGLKKKAKRSSVAPAKESWGAEDYSLYHEDDF</sequence>
<dbReference type="AlphaFoldDB" id="A0A210Q568"/>
<feature type="coiled-coil region" evidence="10">
    <location>
        <begin position="577"/>
        <end position="659"/>
    </location>
</feature>
<keyword evidence="10" id="KW-0175">Coiled coil</keyword>
<reference evidence="13 14" key="1">
    <citation type="journal article" date="2017" name="Nat. Ecol. Evol.">
        <title>Scallop genome provides insights into evolution of bilaterian karyotype and development.</title>
        <authorList>
            <person name="Wang S."/>
            <person name="Zhang J."/>
            <person name="Jiao W."/>
            <person name="Li J."/>
            <person name="Xun X."/>
            <person name="Sun Y."/>
            <person name="Guo X."/>
            <person name="Huan P."/>
            <person name="Dong B."/>
            <person name="Zhang L."/>
            <person name="Hu X."/>
            <person name="Sun X."/>
            <person name="Wang J."/>
            <person name="Zhao C."/>
            <person name="Wang Y."/>
            <person name="Wang D."/>
            <person name="Huang X."/>
            <person name="Wang R."/>
            <person name="Lv J."/>
            <person name="Li Y."/>
            <person name="Zhang Z."/>
            <person name="Liu B."/>
            <person name="Lu W."/>
            <person name="Hui Y."/>
            <person name="Liang J."/>
            <person name="Zhou Z."/>
            <person name="Hou R."/>
            <person name="Li X."/>
            <person name="Liu Y."/>
            <person name="Li H."/>
            <person name="Ning X."/>
            <person name="Lin Y."/>
            <person name="Zhao L."/>
            <person name="Xing Q."/>
            <person name="Dou J."/>
            <person name="Li Y."/>
            <person name="Mao J."/>
            <person name="Guo H."/>
            <person name="Dou H."/>
            <person name="Li T."/>
            <person name="Mu C."/>
            <person name="Jiang W."/>
            <person name="Fu Q."/>
            <person name="Fu X."/>
            <person name="Miao Y."/>
            <person name="Liu J."/>
            <person name="Yu Q."/>
            <person name="Li R."/>
            <person name="Liao H."/>
            <person name="Li X."/>
            <person name="Kong Y."/>
            <person name="Jiang Z."/>
            <person name="Chourrout D."/>
            <person name="Li R."/>
            <person name="Bao Z."/>
        </authorList>
    </citation>
    <scope>NUCLEOTIDE SEQUENCE [LARGE SCALE GENOMIC DNA]</scope>
    <source>
        <strain evidence="13 14">PY_sf001</strain>
    </source>
</reference>
<feature type="compositionally biased region" description="Acidic residues" evidence="11">
    <location>
        <begin position="117"/>
        <end position="128"/>
    </location>
</feature>
<feature type="region of interest" description="Disordered" evidence="11">
    <location>
        <begin position="100"/>
        <end position="135"/>
    </location>
</feature>
<keyword evidence="9" id="KW-0966">Cell projection</keyword>
<comment type="caution">
    <text evidence="13">The sequence shown here is derived from an EMBL/GenBank/DDBJ whole genome shotgun (WGS) entry which is preliminary data.</text>
</comment>
<keyword evidence="4" id="KW-0963">Cytoplasm</keyword>
<feature type="region of interest" description="Disordered" evidence="11">
    <location>
        <begin position="409"/>
        <end position="431"/>
    </location>
</feature>
<feature type="region of interest" description="Disordered" evidence="11">
    <location>
        <begin position="867"/>
        <end position="969"/>
    </location>
</feature>
<keyword evidence="8" id="KW-0206">Cytoskeleton</keyword>
<evidence type="ECO:0000256" key="10">
    <source>
        <dbReference type="SAM" id="Coils"/>
    </source>
</evidence>
<feature type="region of interest" description="Disordered" evidence="11">
    <location>
        <begin position="221"/>
        <end position="241"/>
    </location>
</feature>
<evidence type="ECO:0000256" key="12">
    <source>
        <dbReference type="SAM" id="Phobius"/>
    </source>
</evidence>
<evidence type="ECO:0000256" key="1">
    <source>
        <dbReference type="ARBA" id="ARBA00004120"/>
    </source>
</evidence>
<dbReference type="GO" id="GO:0098797">
    <property type="term" value="C:plasma membrane protein complex"/>
    <property type="evidence" value="ECO:0007669"/>
    <property type="project" value="TreeGrafter"/>
</dbReference>
<feature type="compositionally biased region" description="Low complexity" evidence="11">
    <location>
        <begin position="912"/>
        <end position="924"/>
    </location>
</feature>
<keyword evidence="5 12" id="KW-0812">Transmembrane</keyword>
<accession>A0A210Q568</accession>
<dbReference type="OrthoDB" id="5977401at2759"/>
<feature type="coiled-coil region" evidence="10">
    <location>
        <begin position="701"/>
        <end position="753"/>
    </location>
</feature>
<feature type="compositionally biased region" description="Basic and acidic residues" evidence="11">
    <location>
        <begin position="885"/>
        <end position="900"/>
    </location>
</feature>
<feature type="compositionally biased region" description="Polar residues" evidence="11">
    <location>
        <begin position="867"/>
        <end position="877"/>
    </location>
</feature>
<evidence type="ECO:0000313" key="13">
    <source>
        <dbReference type="EMBL" id="OWF43865.1"/>
    </source>
</evidence>
<keyword evidence="3" id="KW-1003">Cell membrane</keyword>
<evidence type="ECO:0000313" key="14">
    <source>
        <dbReference type="Proteomes" id="UP000242188"/>
    </source>
</evidence>
<feature type="coiled-coil region" evidence="10">
    <location>
        <begin position="493"/>
        <end position="542"/>
    </location>
</feature>
<evidence type="ECO:0000256" key="5">
    <source>
        <dbReference type="ARBA" id="ARBA00022692"/>
    </source>
</evidence>
<dbReference type="STRING" id="6573.A0A210Q568"/>
<organism evidence="13 14">
    <name type="scientific">Mizuhopecten yessoensis</name>
    <name type="common">Japanese scallop</name>
    <name type="synonym">Patinopecten yessoensis</name>
    <dbReference type="NCBI Taxonomy" id="6573"/>
    <lineage>
        <taxon>Eukaryota</taxon>
        <taxon>Metazoa</taxon>
        <taxon>Spiralia</taxon>
        <taxon>Lophotrochozoa</taxon>
        <taxon>Mollusca</taxon>
        <taxon>Bivalvia</taxon>
        <taxon>Autobranchia</taxon>
        <taxon>Pteriomorphia</taxon>
        <taxon>Pectinida</taxon>
        <taxon>Pectinoidea</taxon>
        <taxon>Pectinidae</taxon>
        <taxon>Mizuhopecten</taxon>
    </lineage>
</organism>
<evidence type="ECO:0000256" key="8">
    <source>
        <dbReference type="ARBA" id="ARBA00023212"/>
    </source>
</evidence>
<dbReference type="PANTHER" id="PTHR16795:SF13">
    <property type="entry name" value="EVC COMPLEX MEMBER EVC"/>
    <property type="match status" value="1"/>
</dbReference>
<dbReference type="Proteomes" id="UP000242188">
    <property type="component" value="Unassembled WGS sequence"/>
</dbReference>
<evidence type="ECO:0000256" key="7">
    <source>
        <dbReference type="ARBA" id="ARBA00023136"/>
    </source>
</evidence>
<feature type="compositionally biased region" description="Basic and acidic residues" evidence="11">
    <location>
        <begin position="409"/>
        <end position="426"/>
    </location>
</feature>
<keyword evidence="7 12" id="KW-0472">Membrane</keyword>
<evidence type="ECO:0000256" key="2">
    <source>
        <dbReference type="ARBA" id="ARBA00004162"/>
    </source>
</evidence>
<evidence type="ECO:0000256" key="9">
    <source>
        <dbReference type="ARBA" id="ARBA00023273"/>
    </source>
</evidence>
<proteinExistence type="predicted"/>
<name>A0A210Q568_MIZYE</name>
<dbReference type="EMBL" id="NEDP02004990">
    <property type="protein sequence ID" value="OWF43865.1"/>
    <property type="molecule type" value="Genomic_DNA"/>
</dbReference>
<keyword evidence="6 12" id="KW-1133">Transmembrane helix</keyword>
<evidence type="ECO:0000256" key="4">
    <source>
        <dbReference type="ARBA" id="ARBA00022490"/>
    </source>
</evidence>
<dbReference type="GO" id="GO:0007224">
    <property type="term" value="P:smoothened signaling pathway"/>
    <property type="evidence" value="ECO:0007669"/>
    <property type="project" value="InterPro"/>
</dbReference>
<protein>
    <submittedName>
        <fullName evidence="13">Uncharacterized protein</fullName>
    </submittedName>
</protein>
<keyword evidence="14" id="KW-1185">Reference proteome</keyword>
<feature type="coiled-coil region" evidence="10">
    <location>
        <begin position="269"/>
        <end position="300"/>
    </location>
</feature>
<feature type="transmembrane region" description="Helical" evidence="12">
    <location>
        <begin position="33"/>
        <end position="53"/>
    </location>
</feature>
<evidence type="ECO:0000256" key="3">
    <source>
        <dbReference type="ARBA" id="ARBA00022475"/>
    </source>
</evidence>
<dbReference type="GO" id="GO:0060170">
    <property type="term" value="C:ciliary membrane"/>
    <property type="evidence" value="ECO:0007669"/>
    <property type="project" value="TreeGrafter"/>
</dbReference>
<comment type="subcellular location">
    <subcellularLocation>
        <location evidence="2">Cell membrane</location>
        <topology evidence="2">Single-pass membrane protein</topology>
    </subcellularLocation>
    <subcellularLocation>
        <location evidence="1">Cytoplasm</location>
        <location evidence="1">Cytoskeleton</location>
        <location evidence="1">Cilium basal body</location>
    </subcellularLocation>
</comment>
<dbReference type="InterPro" id="IPR026501">
    <property type="entry name" value="Limbin/EVC"/>
</dbReference>
<dbReference type="PANTHER" id="PTHR16795">
    <property type="entry name" value="LIMBIN/ELLIS-VAN CREVELD PROTEIN"/>
    <property type="match status" value="1"/>
</dbReference>